<keyword evidence="5 12" id="KW-0812">Transmembrane</keyword>
<dbReference type="Gene3D" id="2.60.470.10">
    <property type="entry name" value="Acid-sensing ion channels like domains"/>
    <property type="match status" value="1"/>
</dbReference>
<evidence type="ECO:0000313" key="14">
    <source>
        <dbReference type="EMBL" id="CAF4796979.1"/>
    </source>
</evidence>
<keyword evidence="3 12" id="KW-0813">Transport</keyword>
<evidence type="ECO:0000256" key="5">
    <source>
        <dbReference type="ARBA" id="ARBA00022692"/>
    </source>
</evidence>
<dbReference type="PANTHER" id="PTHR11690">
    <property type="entry name" value="AMILORIDE-SENSITIVE SODIUM CHANNEL-RELATED"/>
    <property type="match status" value="1"/>
</dbReference>
<feature type="transmembrane region" description="Helical" evidence="13">
    <location>
        <begin position="70"/>
        <end position="91"/>
    </location>
</feature>
<evidence type="ECO:0000256" key="10">
    <source>
        <dbReference type="ARBA" id="ARBA00023201"/>
    </source>
</evidence>
<evidence type="ECO:0000256" key="9">
    <source>
        <dbReference type="ARBA" id="ARBA00023136"/>
    </source>
</evidence>
<keyword evidence="10 12" id="KW-0739">Sodium transport</keyword>
<keyword evidence="9 13" id="KW-0472">Membrane</keyword>
<keyword evidence="6 13" id="KW-1133">Transmembrane helix</keyword>
<keyword evidence="4 12" id="KW-0894">Sodium channel</keyword>
<evidence type="ECO:0000256" key="13">
    <source>
        <dbReference type="SAM" id="Phobius"/>
    </source>
</evidence>
<feature type="transmembrane region" description="Helical" evidence="13">
    <location>
        <begin position="491"/>
        <end position="510"/>
    </location>
</feature>
<evidence type="ECO:0008006" key="16">
    <source>
        <dbReference type="Google" id="ProtNLM"/>
    </source>
</evidence>
<evidence type="ECO:0000256" key="6">
    <source>
        <dbReference type="ARBA" id="ARBA00022989"/>
    </source>
</evidence>
<dbReference type="GO" id="GO:0005886">
    <property type="term" value="C:plasma membrane"/>
    <property type="evidence" value="ECO:0007669"/>
    <property type="project" value="TreeGrafter"/>
</dbReference>
<comment type="caution">
    <text evidence="14">The sequence shown here is derived from an EMBL/GenBank/DDBJ whole genome shotgun (WGS) entry which is preliminary data.</text>
</comment>
<name>A0A821P7T0_9NEOP</name>
<keyword evidence="7" id="KW-0915">Sodium</keyword>
<dbReference type="InterPro" id="IPR001873">
    <property type="entry name" value="ENaC"/>
</dbReference>
<evidence type="ECO:0000256" key="8">
    <source>
        <dbReference type="ARBA" id="ARBA00023065"/>
    </source>
</evidence>
<keyword evidence="11 12" id="KW-0407">Ion channel</keyword>
<dbReference type="Proteomes" id="UP000663880">
    <property type="component" value="Unassembled WGS sequence"/>
</dbReference>
<sequence>MRTVDPELWFKRIKKPSRMKERLQFNSYQASNFEIRLRTSFSKAMKDLARNLSLSGVRPAIHTKMPIRSIFVSLIMLGVFSGVLITLLNIYKFRHEPPLLVNQQPMQHPQQHVEFPAVALCSYNIISKRALHNYARRLVSLDKNGTFTLSQIEANLLAFGGLLTKSLEPFDLPFMKFLSDVDHETNITNIMLKLSPTCESRLEKCSWKAKPVPCHLLFATRITGSGFCCVMNARYSPEDKKREAKKVNFVGEDHSLIVAVKEDIEDVAFVRRPCHDVEVTLFDGMQYPLTEVSGVHSYPARFNSSVYLKLHFESQYISRQLMYHSEAWRGCRVSDHGWTRNEVACILQCRRNATLALCSCVPYTLQPEPHHKVCSPEHLGCLNKHKNKLTYFKPTGHGANHVSLEKERSDGVLCSQCQPDCTGLVYFAESSHVHYNIAPMDKIFLNKLLHGINRNSTVIRIFYASEENQIFYLLETNLRFFEDIALMGSHWILLSGGSILIVTFEVIYHCTIRWRHHHRRT</sequence>
<keyword evidence="8 12" id="KW-0406">Ion transport</keyword>
<reference evidence="14" key="1">
    <citation type="submission" date="2021-02" db="EMBL/GenBank/DDBJ databases">
        <authorList>
            <person name="Steward A R."/>
        </authorList>
    </citation>
    <scope>NUCLEOTIDE SEQUENCE</scope>
</reference>
<protein>
    <recommendedName>
        <fullName evidence="16">Sodium channel protein Nach</fullName>
    </recommendedName>
</protein>
<accession>A0A821P7T0</accession>
<dbReference type="Pfam" id="PF00858">
    <property type="entry name" value="ASC"/>
    <property type="match status" value="1"/>
</dbReference>
<dbReference type="AlphaFoldDB" id="A0A821P7T0"/>
<evidence type="ECO:0000256" key="1">
    <source>
        <dbReference type="ARBA" id="ARBA00004141"/>
    </source>
</evidence>
<evidence type="ECO:0000313" key="15">
    <source>
        <dbReference type="Proteomes" id="UP000663880"/>
    </source>
</evidence>
<evidence type="ECO:0000256" key="12">
    <source>
        <dbReference type="RuleBase" id="RU000679"/>
    </source>
</evidence>
<dbReference type="EMBL" id="CAJOBZ010000005">
    <property type="protein sequence ID" value="CAF4796979.1"/>
    <property type="molecule type" value="Genomic_DNA"/>
</dbReference>
<evidence type="ECO:0000256" key="4">
    <source>
        <dbReference type="ARBA" id="ARBA00022461"/>
    </source>
</evidence>
<dbReference type="OrthoDB" id="7208184at2759"/>
<evidence type="ECO:0000256" key="11">
    <source>
        <dbReference type="ARBA" id="ARBA00023303"/>
    </source>
</evidence>
<comment type="similarity">
    <text evidence="2 12">Belongs to the amiloride-sensitive sodium channel (TC 1.A.6) family.</text>
</comment>
<evidence type="ECO:0000256" key="7">
    <source>
        <dbReference type="ARBA" id="ARBA00023053"/>
    </source>
</evidence>
<evidence type="ECO:0000256" key="3">
    <source>
        <dbReference type="ARBA" id="ARBA00022448"/>
    </source>
</evidence>
<proteinExistence type="inferred from homology"/>
<evidence type="ECO:0000256" key="2">
    <source>
        <dbReference type="ARBA" id="ARBA00007193"/>
    </source>
</evidence>
<gene>
    <name evidence="14" type="ORF">PMACD_LOCUS3215</name>
</gene>
<dbReference type="GO" id="GO:0015280">
    <property type="term" value="F:ligand-gated sodium channel activity"/>
    <property type="evidence" value="ECO:0007669"/>
    <property type="project" value="TreeGrafter"/>
</dbReference>
<keyword evidence="15" id="KW-1185">Reference proteome</keyword>
<dbReference type="PANTHER" id="PTHR11690:SF253">
    <property type="entry name" value="PICKPOCKET 18-RELATED"/>
    <property type="match status" value="1"/>
</dbReference>
<comment type="subcellular location">
    <subcellularLocation>
        <location evidence="1">Membrane</location>
        <topology evidence="1">Multi-pass membrane protein</topology>
    </subcellularLocation>
</comment>
<organism evidence="14 15">
    <name type="scientific">Pieris macdunnoughi</name>
    <dbReference type="NCBI Taxonomy" id="345717"/>
    <lineage>
        <taxon>Eukaryota</taxon>
        <taxon>Metazoa</taxon>
        <taxon>Ecdysozoa</taxon>
        <taxon>Arthropoda</taxon>
        <taxon>Hexapoda</taxon>
        <taxon>Insecta</taxon>
        <taxon>Pterygota</taxon>
        <taxon>Neoptera</taxon>
        <taxon>Endopterygota</taxon>
        <taxon>Lepidoptera</taxon>
        <taxon>Glossata</taxon>
        <taxon>Ditrysia</taxon>
        <taxon>Papilionoidea</taxon>
        <taxon>Pieridae</taxon>
        <taxon>Pierinae</taxon>
        <taxon>Pieris</taxon>
    </lineage>
</organism>